<gene>
    <name evidence="2" type="ORF">EYF80_020280</name>
</gene>
<dbReference type="EMBL" id="SRLO01000175">
    <property type="protein sequence ID" value="TNN69446.1"/>
    <property type="molecule type" value="Genomic_DNA"/>
</dbReference>
<protein>
    <submittedName>
        <fullName evidence="2">Uncharacterized protein</fullName>
    </submittedName>
</protein>
<organism evidence="2 3">
    <name type="scientific">Liparis tanakae</name>
    <name type="common">Tanaka's snailfish</name>
    <dbReference type="NCBI Taxonomy" id="230148"/>
    <lineage>
        <taxon>Eukaryota</taxon>
        <taxon>Metazoa</taxon>
        <taxon>Chordata</taxon>
        <taxon>Craniata</taxon>
        <taxon>Vertebrata</taxon>
        <taxon>Euteleostomi</taxon>
        <taxon>Actinopterygii</taxon>
        <taxon>Neopterygii</taxon>
        <taxon>Teleostei</taxon>
        <taxon>Neoteleostei</taxon>
        <taxon>Acanthomorphata</taxon>
        <taxon>Eupercaria</taxon>
        <taxon>Perciformes</taxon>
        <taxon>Cottioidei</taxon>
        <taxon>Cottales</taxon>
        <taxon>Liparidae</taxon>
        <taxon>Liparis</taxon>
    </lineage>
</organism>
<name>A0A4Z2HUC1_9TELE</name>
<sequence length="151" mass="15850">MTESQWLMLAAPAVGIPLVPEPSASASAPLLPLLIATVMARLSSSPEMGIWVPFSVRNSMDATSVETRRLWGSASFPVAAISAPLSTSGSSLSTRACMRIRMRTEDRLYALAATRRGCGSSEEGEGSSGGPPCSSPEKVKEDVEGCECESK</sequence>
<keyword evidence="3" id="KW-1185">Reference proteome</keyword>
<feature type="compositionally biased region" description="Basic and acidic residues" evidence="1">
    <location>
        <begin position="137"/>
        <end position="151"/>
    </location>
</feature>
<evidence type="ECO:0000313" key="3">
    <source>
        <dbReference type="Proteomes" id="UP000314294"/>
    </source>
</evidence>
<evidence type="ECO:0000313" key="2">
    <source>
        <dbReference type="EMBL" id="TNN69446.1"/>
    </source>
</evidence>
<dbReference type="Proteomes" id="UP000314294">
    <property type="component" value="Unassembled WGS sequence"/>
</dbReference>
<comment type="caution">
    <text evidence="2">The sequence shown here is derived from an EMBL/GenBank/DDBJ whole genome shotgun (WGS) entry which is preliminary data.</text>
</comment>
<accession>A0A4Z2HUC1</accession>
<reference evidence="2 3" key="1">
    <citation type="submission" date="2019-03" db="EMBL/GenBank/DDBJ databases">
        <title>First draft genome of Liparis tanakae, snailfish: a comprehensive survey of snailfish specific genes.</title>
        <authorList>
            <person name="Kim W."/>
            <person name="Song I."/>
            <person name="Jeong J.-H."/>
            <person name="Kim D."/>
            <person name="Kim S."/>
            <person name="Ryu S."/>
            <person name="Song J.Y."/>
            <person name="Lee S.K."/>
        </authorList>
    </citation>
    <scope>NUCLEOTIDE SEQUENCE [LARGE SCALE GENOMIC DNA]</scope>
    <source>
        <tissue evidence="2">Muscle</tissue>
    </source>
</reference>
<proteinExistence type="predicted"/>
<dbReference type="AlphaFoldDB" id="A0A4Z2HUC1"/>
<evidence type="ECO:0000256" key="1">
    <source>
        <dbReference type="SAM" id="MobiDB-lite"/>
    </source>
</evidence>
<feature type="region of interest" description="Disordered" evidence="1">
    <location>
        <begin position="117"/>
        <end position="151"/>
    </location>
</feature>